<evidence type="ECO:0000313" key="1">
    <source>
        <dbReference type="EMBL" id="MXP76248.1"/>
    </source>
</evidence>
<name>A0A7X3MH04_9FIRM</name>
<dbReference type="AlphaFoldDB" id="A0A7X3MH04"/>
<dbReference type="Proteomes" id="UP000460412">
    <property type="component" value="Unassembled WGS sequence"/>
</dbReference>
<comment type="caution">
    <text evidence="1">The sequence shown here is derived from an EMBL/GenBank/DDBJ whole genome shotgun (WGS) entry which is preliminary data.</text>
</comment>
<evidence type="ECO:0000313" key="2">
    <source>
        <dbReference type="Proteomes" id="UP000460412"/>
    </source>
</evidence>
<dbReference type="RefSeq" id="WP_159751400.1">
    <property type="nucleotide sequence ID" value="NZ_WUQX01000001.1"/>
</dbReference>
<protein>
    <submittedName>
        <fullName evidence="1">Uncharacterized protein</fullName>
    </submittedName>
</protein>
<gene>
    <name evidence="1" type="ORF">GN277_12840</name>
</gene>
<reference evidence="1 2" key="1">
    <citation type="submission" date="2019-12" db="EMBL/GenBank/DDBJ databases">
        <title>Sporaefaciens musculi gen. nov., sp. nov., a novel bacterium isolated from the caecum of an obese mouse.</title>
        <authorList>
            <person name="Rasmussen T.S."/>
            <person name="Streidl T."/>
            <person name="Hitch T.C.A."/>
            <person name="Wortmann E."/>
            <person name="Deptula P."/>
            <person name="Hansen M."/>
            <person name="Nielsen D.S."/>
            <person name="Clavel T."/>
            <person name="Vogensen F.K."/>
        </authorList>
    </citation>
    <scope>NUCLEOTIDE SEQUENCE [LARGE SCALE GENOMIC DNA]</scope>
    <source>
        <strain evidence="1 2">WCA-9-b2</strain>
    </source>
</reference>
<accession>A0A7X3MH04</accession>
<organism evidence="1 2">
    <name type="scientific">Sporofaciens musculi</name>
    <dbReference type="NCBI Taxonomy" id="2681861"/>
    <lineage>
        <taxon>Bacteria</taxon>
        <taxon>Bacillati</taxon>
        <taxon>Bacillota</taxon>
        <taxon>Clostridia</taxon>
        <taxon>Lachnospirales</taxon>
        <taxon>Lachnospiraceae</taxon>
        <taxon>Sporofaciens</taxon>
    </lineage>
</organism>
<dbReference type="EMBL" id="WUQX01000001">
    <property type="protein sequence ID" value="MXP76248.1"/>
    <property type="molecule type" value="Genomic_DNA"/>
</dbReference>
<sequence length="141" mass="16634">MGNTKIFSSLGAYGFNVLRFFVNIIGTINKNSKSWHMTQDDMVLNWNFSKNTVNEYLYKLEELELLYTFRSKARKADETFHRVGNVYGRYYDKELVIQEGIQYLSTVPNHPIKPFHFNRTSVKLKYNNFLHGSKNIIPLKK</sequence>
<proteinExistence type="predicted"/>
<keyword evidence="2" id="KW-1185">Reference proteome</keyword>